<proteinExistence type="predicted"/>
<dbReference type="InterPro" id="IPR029044">
    <property type="entry name" value="Nucleotide-diphossugar_trans"/>
</dbReference>
<dbReference type="EMBL" id="JAGZJA010000002">
    <property type="protein sequence ID" value="MBS5146498.1"/>
    <property type="molecule type" value="Genomic_DNA"/>
</dbReference>
<sequence length="322" mass="37046">MLLSIVIPAYKTEDYLEECLDSILISDRYDLEVLVVDDGSPDSCTAIVNRYMESDSRVRLYHQSNSGPSVARNNGLHTVEGEYVYFMDSDDKLTSGGLEAILNEIVGSSPDIVFFEYELIDDSGRFICHDPLASLFPMTDHPIDAKTVLGLLAENKLRDYPWRYVARRSLYMNNSVEFPEDCYFEDLATTYRLVMHANTIRFSSKSILQYRQRVGSTIHGSAATRFKSFEDANRLVTKRAADIASLYPELEKVSKRGELCFFLWASFDLHRELQKDSYKEYGPLLSFVDSLMQERVKKGWKYMKFRDLVKFLLIKTGILDLV</sequence>
<dbReference type="CDD" id="cd00761">
    <property type="entry name" value="Glyco_tranf_GTA_type"/>
    <property type="match status" value="1"/>
</dbReference>
<name>A0A943BNK8_9ACTN</name>
<dbReference type="SUPFAM" id="SSF53448">
    <property type="entry name" value="Nucleotide-diphospho-sugar transferases"/>
    <property type="match status" value="1"/>
</dbReference>
<dbReference type="InterPro" id="IPR001173">
    <property type="entry name" value="Glyco_trans_2-like"/>
</dbReference>
<dbReference type="Pfam" id="PF00535">
    <property type="entry name" value="Glycos_transf_2"/>
    <property type="match status" value="1"/>
</dbReference>
<dbReference type="AlphaFoldDB" id="A0A943BNK8"/>
<organism evidence="2 3">
    <name type="scientific">Collinsella intestinalis</name>
    <dbReference type="NCBI Taxonomy" id="147207"/>
    <lineage>
        <taxon>Bacteria</taxon>
        <taxon>Bacillati</taxon>
        <taxon>Actinomycetota</taxon>
        <taxon>Coriobacteriia</taxon>
        <taxon>Coriobacteriales</taxon>
        <taxon>Coriobacteriaceae</taxon>
        <taxon>Collinsella</taxon>
    </lineage>
</organism>
<dbReference type="PANTHER" id="PTHR43685:SF2">
    <property type="entry name" value="GLYCOSYLTRANSFERASE 2-LIKE DOMAIN-CONTAINING PROTEIN"/>
    <property type="match status" value="1"/>
</dbReference>
<dbReference type="InterPro" id="IPR050834">
    <property type="entry name" value="Glycosyltransf_2"/>
</dbReference>
<reference evidence="2" key="1">
    <citation type="submission" date="2021-02" db="EMBL/GenBank/DDBJ databases">
        <title>Infant gut strain persistence is associated with maternal origin, phylogeny, and functional potential including surface adhesion and iron acquisition.</title>
        <authorList>
            <person name="Lou Y.C."/>
        </authorList>
    </citation>
    <scope>NUCLEOTIDE SEQUENCE</scope>
    <source>
        <strain evidence="2">L3_128_245G1_dasL3_128_245G1_concoct_49</strain>
    </source>
</reference>
<feature type="domain" description="Glycosyltransferase 2-like" evidence="1">
    <location>
        <begin position="4"/>
        <end position="127"/>
    </location>
</feature>
<dbReference type="Gene3D" id="3.90.550.10">
    <property type="entry name" value="Spore Coat Polysaccharide Biosynthesis Protein SpsA, Chain A"/>
    <property type="match status" value="1"/>
</dbReference>
<accession>A0A943BNK8</accession>
<comment type="caution">
    <text evidence="2">The sequence shown here is derived from an EMBL/GenBank/DDBJ whole genome shotgun (WGS) entry which is preliminary data.</text>
</comment>
<evidence type="ECO:0000259" key="1">
    <source>
        <dbReference type="Pfam" id="PF00535"/>
    </source>
</evidence>
<dbReference type="Proteomes" id="UP000738879">
    <property type="component" value="Unassembled WGS sequence"/>
</dbReference>
<evidence type="ECO:0000313" key="3">
    <source>
        <dbReference type="Proteomes" id="UP000738879"/>
    </source>
</evidence>
<gene>
    <name evidence="2" type="ORF">KHY67_02160</name>
</gene>
<dbReference type="PANTHER" id="PTHR43685">
    <property type="entry name" value="GLYCOSYLTRANSFERASE"/>
    <property type="match status" value="1"/>
</dbReference>
<protein>
    <submittedName>
        <fullName evidence="2">Glycosyltransferase family 2 protein</fullName>
    </submittedName>
</protein>
<evidence type="ECO:0000313" key="2">
    <source>
        <dbReference type="EMBL" id="MBS5146498.1"/>
    </source>
</evidence>